<evidence type="ECO:0000256" key="1">
    <source>
        <dbReference type="ARBA" id="ARBA00007953"/>
    </source>
</evidence>
<evidence type="ECO:0000313" key="5">
    <source>
        <dbReference type="EMBL" id="KAG5450915.1"/>
    </source>
</evidence>
<dbReference type="AlphaFoldDB" id="A0A8T1MPZ2"/>
<dbReference type="Proteomes" id="UP000286415">
    <property type="component" value="Unassembled WGS sequence"/>
</dbReference>
<evidence type="ECO:0000256" key="2">
    <source>
        <dbReference type="ARBA" id="ARBA00022694"/>
    </source>
</evidence>
<dbReference type="InterPro" id="IPR020103">
    <property type="entry name" value="PsdUridine_synth_cat_dom_sf"/>
</dbReference>
<reference evidence="5 6" key="1">
    <citation type="journal article" date="2018" name="Biotechnol. Adv.">
        <title>Improved genomic resources and new bioinformatic workflow for the carcinogenic parasite Clonorchis sinensis: Biotechnological implications.</title>
        <authorList>
            <person name="Wang D."/>
            <person name="Korhonen P.K."/>
            <person name="Gasser R.B."/>
            <person name="Young N.D."/>
        </authorList>
    </citation>
    <scope>NUCLEOTIDE SEQUENCE [LARGE SCALE GENOMIC DNA]</scope>
    <source>
        <strain evidence="5">Cs-k2</strain>
    </source>
</reference>
<organism evidence="5 6">
    <name type="scientific">Clonorchis sinensis</name>
    <name type="common">Chinese liver fluke</name>
    <dbReference type="NCBI Taxonomy" id="79923"/>
    <lineage>
        <taxon>Eukaryota</taxon>
        <taxon>Metazoa</taxon>
        <taxon>Spiralia</taxon>
        <taxon>Lophotrochozoa</taxon>
        <taxon>Platyhelminthes</taxon>
        <taxon>Trematoda</taxon>
        <taxon>Digenea</taxon>
        <taxon>Opisthorchiida</taxon>
        <taxon>Opisthorchiata</taxon>
        <taxon>Opisthorchiidae</taxon>
        <taxon>Clonorchis</taxon>
    </lineage>
</organism>
<evidence type="ECO:0000256" key="3">
    <source>
        <dbReference type="ARBA" id="ARBA00023235"/>
    </source>
</evidence>
<name>A0A8T1MPZ2_CLOSI</name>
<dbReference type="InterPro" id="IPR042214">
    <property type="entry name" value="TruD_catalytic"/>
</dbReference>
<feature type="domain" description="TRUD" evidence="4">
    <location>
        <begin position="308"/>
        <end position="544"/>
    </location>
</feature>
<dbReference type="GO" id="GO:0003723">
    <property type="term" value="F:RNA binding"/>
    <property type="evidence" value="ECO:0007669"/>
    <property type="project" value="InterPro"/>
</dbReference>
<dbReference type="PROSITE" id="PS50984">
    <property type="entry name" value="TRUD"/>
    <property type="match status" value="1"/>
</dbReference>
<dbReference type="OrthoDB" id="447290at2759"/>
<dbReference type="PANTHER" id="PTHR13326">
    <property type="entry name" value="TRNA PSEUDOURIDINE SYNTHASE D"/>
    <property type="match status" value="1"/>
</dbReference>
<reference evidence="5 6" key="2">
    <citation type="journal article" date="2021" name="Genomics">
        <title>High-quality reference genome for Clonorchis sinensis.</title>
        <authorList>
            <person name="Young N.D."/>
            <person name="Stroehlein A.J."/>
            <person name="Kinkar L."/>
            <person name="Wang T."/>
            <person name="Sohn W.M."/>
            <person name="Chang B.C.H."/>
            <person name="Kaur P."/>
            <person name="Weisz D."/>
            <person name="Dudchenko O."/>
            <person name="Aiden E.L."/>
            <person name="Korhonen P.K."/>
            <person name="Gasser R.B."/>
        </authorList>
    </citation>
    <scope>NUCLEOTIDE SEQUENCE [LARGE SCALE GENOMIC DNA]</scope>
    <source>
        <strain evidence="5">Cs-k2</strain>
    </source>
</reference>
<comment type="similarity">
    <text evidence="1">Belongs to the pseudouridine synthase TruD family.</text>
</comment>
<dbReference type="GO" id="GO:0008033">
    <property type="term" value="P:tRNA processing"/>
    <property type="evidence" value="ECO:0007669"/>
    <property type="project" value="UniProtKB-KW"/>
</dbReference>
<dbReference type="PIRSF" id="PIRSF037016">
    <property type="entry name" value="Pseudouridin_synth_euk_prd"/>
    <property type="match status" value="1"/>
</dbReference>
<keyword evidence="2" id="KW-0819">tRNA processing</keyword>
<proteinExistence type="inferred from homology"/>
<gene>
    <name evidence="5" type="ORF">CSKR_107867</name>
</gene>
<accession>A0A8T1MPZ2</accession>
<evidence type="ECO:0000259" key="4">
    <source>
        <dbReference type="PROSITE" id="PS50984"/>
    </source>
</evidence>
<comment type="caution">
    <text evidence="5">The sequence shown here is derived from an EMBL/GenBank/DDBJ whole genome shotgun (WGS) entry which is preliminary data.</text>
</comment>
<dbReference type="PROSITE" id="PS01268">
    <property type="entry name" value="UPF0024"/>
    <property type="match status" value="1"/>
</dbReference>
<protein>
    <submittedName>
        <fullName evidence="5">Multisubstrate pseudouridine synthase 7</fullName>
    </submittedName>
</protein>
<dbReference type="InterPro" id="IPR001656">
    <property type="entry name" value="PsdUridine_synth_TruD"/>
</dbReference>
<dbReference type="Gene3D" id="3.30.2350.20">
    <property type="entry name" value="TruD, catalytic domain"/>
    <property type="match status" value="2"/>
</dbReference>
<dbReference type="PANTHER" id="PTHR13326:SF21">
    <property type="entry name" value="PSEUDOURIDYLATE SYNTHASE PUS7L"/>
    <property type="match status" value="1"/>
</dbReference>
<dbReference type="Pfam" id="PF01142">
    <property type="entry name" value="TruD"/>
    <property type="match status" value="1"/>
</dbReference>
<dbReference type="GO" id="GO:0001522">
    <property type="term" value="P:pseudouridine synthesis"/>
    <property type="evidence" value="ECO:0007669"/>
    <property type="project" value="InterPro"/>
</dbReference>
<dbReference type="GO" id="GO:0005634">
    <property type="term" value="C:nucleus"/>
    <property type="evidence" value="ECO:0007669"/>
    <property type="project" value="TreeGrafter"/>
</dbReference>
<keyword evidence="3" id="KW-0413">Isomerase</keyword>
<sequence>MYMAEPESKRARLSVDAVDCDGRAIEDIELLPNISEQNAILTESDAGIEGYLRPECPGFKCILKNRWEDFIVQELANGELATLTTLDPIAPPASPEENIDESNTGNNPILETYKVELEELLSGKRDCVKIPAPESKVVRTAIHKALRSLSSKLSSTTVKEEIDSPSYILVSGTSQPSGVRCPKRANHRLSKGRRYCRFVLYKEGKDTISAIRLLSSYLRLNPGYFAYAGTKDKRAITTQFVTVKDVDSKRLAALNSRLQGLRVGNFSYVPTPLFLGDLDGNRFTIVLRSIYSPDCIITDAIDSWRSNGFVNYYGLQRFGHSAKSKSFEIGKHLLRGEWTHAIDLILIPTFADLPVVRQTKEEFLTSGDAAACAAKIPSTVEKYLLQGIAKHGKTLNALQALPRNLRQLYVHSYQSLIWNRIASRRVNQSHAGHAQPGDLYIQNAADSLPQIDAVDEALCLELNSNTSSNATTPVPSIVTAENYQDIPLTDVVLPLPGFAVSYPQNQCGRWYEELMKEDGICQQDLRHRVKDFALPGSYRALVVKPTDVNFRIEEYLDPNVPLVKSDLQRLVEVQNNTDSSNIPEDSSLESTAHPYRALILEFTLPKSSYATIAIRELTKSVVERR</sequence>
<dbReference type="SUPFAM" id="SSF55120">
    <property type="entry name" value="Pseudouridine synthase"/>
    <property type="match status" value="1"/>
</dbReference>
<keyword evidence="6" id="KW-1185">Reference proteome</keyword>
<dbReference type="GO" id="GO:0009982">
    <property type="term" value="F:pseudouridine synthase activity"/>
    <property type="evidence" value="ECO:0007669"/>
    <property type="project" value="InterPro"/>
</dbReference>
<dbReference type="NCBIfam" id="TIGR00094">
    <property type="entry name" value="tRNA_TruD_broad"/>
    <property type="match status" value="1"/>
</dbReference>
<evidence type="ECO:0000313" key="6">
    <source>
        <dbReference type="Proteomes" id="UP000286415"/>
    </source>
</evidence>
<dbReference type="InterPro" id="IPR011760">
    <property type="entry name" value="PsdUridine_synth_TruD_insert"/>
</dbReference>
<dbReference type="CDD" id="cd02576">
    <property type="entry name" value="PseudoU_synth_ScPUS7"/>
    <property type="match status" value="1"/>
</dbReference>
<dbReference type="InterPro" id="IPR020119">
    <property type="entry name" value="PsdUridine_synth_TruD_CS"/>
</dbReference>
<dbReference type="EMBL" id="NIRI02000042">
    <property type="protein sequence ID" value="KAG5450915.1"/>
    <property type="molecule type" value="Genomic_DNA"/>
</dbReference>